<name>A0AAN5CK75_9BILA</name>
<keyword evidence="5" id="KW-0732">Signal</keyword>
<dbReference type="PANTHER" id="PTHR48043:SF23">
    <property type="entry name" value="UDP-GLUCURONOSYLTRANSFERASE"/>
    <property type="match status" value="1"/>
</dbReference>
<dbReference type="InterPro" id="IPR002213">
    <property type="entry name" value="UDP_glucos_trans"/>
</dbReference>
<proteinExistence type="inferred from homology"/>
<dbReference type="Pfam" id="PF00201">
    <property type="entry name" value="UDPGT"/>
    <property type="match status" value="1"/>
</dbReference>
<evidence type="ECO:0000313" key="7">
    <source>
        <dbReference type="EMBL" id="GMR45866.1"/>
    </source>
</evidence>
<comment type="catalytic activity">
    <reaction evidence="6">
        <text>glucuronate acceptor + UDP-alpha-D-glucuronate = acceptor beta-D-glucuronoside + UDP + H(+)</text>
        <dbReference type="Rhea" id="RHEA:21032"/>
        <dbReference type="ChEBI" id="CHEBI:15378"/>
        <dbReference type="ChEBI" id="CHEBI:58052"/>
        <dbReference type="ChEBI" id="CHEBI:58223"/>
        <dbReference type="ChEBI" id="CHEBI:132367"/>
        <dbReference type="ChEBI" id="CHEBI:132368"/>
        <dbReference type="EC" id="2.4.1.17"/>
    </reaction>
</comment>
<gene>
    <name evidence="7" type="ORF">PMAYCL1PPCAC_16061</name>
</gene>
<organism evidence="7 8">
    <name type="scientific">Pristionchus mayeri</name>
    <dbReference type="NCBI Taxonomy" id="1317129"/>
    <lineage>
        <taxon>Eukaryota</taxon>
        <taxon>Metazoa</taxon>
        <taxon>Ecdysozoa</taxon>
        <taxon>Nematoda</taxon>
        <taxon>Chromadorea</taxon>
        <taxon>Rhabditida</taxon>
        <taxon>Rhabditina</taxon>
        <taxon>Diplogasteromorpha</taxon>
        <taxon>Diplogasteroidea</taxon>
        <taxon>Neodiplogasteridae</taxon>
        <taxon>Pristionchus</taxon>
    </lineage>
</organism>
<comment type="caution">
    <text evidence="7">The sequence shown here is derived from an EMBL/GenBank/DDBJ whole genome shotgun (WGS) entry which is preliminary data.</text>
</comment>
<dbReference type="PANTHER" id="PTHR48043">
    <property type="entry name" value="EG:EG0003.4 PROTEIN-RELATED"/>
    <property type="match status" value="1"/>
</dbReference>
<dbReference type="AlphaFoldDB" id="A0AAN5CK75"/>
<evidence type="ECO:0000256" key="5">
    <source>
        <dbReference type="ARBA" id="ARBA00022729"/>
    </source>
</evidence>
<evidence type="ECO:0000256" key="2">
    <source>
        <dbReference type="ARBA" id="ARBA00012544"/>
    </source>
</evidence>
<accession>A0AAN5CK75</accession>
<evidence type="ECO:0000256" key="6">
    <source>
        <dbReference type="ARBA" id="ARBA00047475"/>
    </source>
</evidence>
<dbReference type="SUPFAM" id="SSF53756">
    <property type="entry name" value="UDP-Glycosyltransferase/glycogen phosphorylase"/>
    <property type="match status" value="1"/>
</dbReference>
<sequence length="163" mass="18190">SETAHYPGLIDQLRAEKFDAAISEDPSGFGIFHMVGVERTALAISFTNYECTNAITQVPSAPSYVPSLFSPYGDRMSFWQRLLNTLFSFAFGFMMTSRVDLLHPIFEEDLWKSIENSSLVLLNSEPLLDYPRPTIHRVIEIGGIVTSAGNEPLDEMILALLLS</sequence>
<dbReference type="EMBL" id="BTRK01000004">
    <property type="protein sequence ID" value="GMR45866.1"/>
    <property type="molecule type" value="Genomic_DNA"/>
</dbReference>
<evidence type="ECO:0000313" key="8">
    <source>
        <dbReference type="Proteomes" id="UP001328107"/>
    </source>
</evidence>
<keyword evidence="8" id="KW-1185">Reference proteome</keyword>
<protein>
    <recommendedName>
        <fullName evidence="2">glucuronosyltransferase</fullName>
        <ecNumber evidence="2">2.4.1.17</ecNumber>
    </recommendedName>
</protein>
<dbReference type="GO" id="GO:0015020">
    <property type="term" value="F:glucuronosyltransferase activity"/>
    <property type="evidence" value="ECO:0007669"/>
    <property type="project" value="UniProtKB-EC"/>
</dbReference>
<evidence type="ECO:0000256" key="1">
    <source>
        <dbReference type="ARBA" id="ARBA00009995"/>
    </source>
</evidence>
<keyword evidence="3" id="KW-0328">Glycosyltransferase</keyword>
<comment type="similarity">
    <text evidence="1">Belongs to the UDP-glycosyltransferase family.</text>
</comment>
<dbReference type="Proteomes" id="UP001328107">
    <property type="component" value="Unassembled WGS sequence"/>
</dbReference>
<dbReference type="InterPro" id="IPR050271">
    <property type="entry name" value="UDP-glycosyltransferase"/>
</dbReference>
<feature type="non-terminal residue" evidence="7">
    <location>
        <position position="1"/>
    </location>
</feature>
<evidence type="ECO:0000256" key="4">
    <source>
        <dbReference type="ARBA" id="ARBA00022679"/>
    </source>
</evidence>
<evidence type="ECO:0000256" key="3">
    <source>
        <dbReference type="ARBA" id="ARBA00022676"/>
    </source>
</evidence>
<keyword evidence="4" id="KW-0808">Transferase</keyword>
<reference evidence="8" key="1">
    <citation type="submission" date="2022-10" db="EMBL/GenBank/DDBJ databases">
        <title>Genome assembly of Pristionchus species.</title>
        <authorList>
            <person name="Yoshida K."/>
            <person name="Sommer R.J."/>
        </authorList>
    </citation>
    <scope>NUCLEOTIDE SEQUENCE [LARGE SCALE GENOMIC DNA]</scope>
    <source>
        <strain evidence="8">RS5460</strain>
    </source>
</reference>
<dbReference type="EC" id="2.4.1.17" evidence="2"/>